<accession>A0ABY8A957</accession>
<keyword evidence="1" id="KW-1133">Transmembrane helix</keyword>
<feature type="transmembrane region" description="Helical" evidence="1">
    <location>
        <begin position="59"/>
        <end position="81"/>
    </location>
</feature>
<keyword evidence="1" id="KW-0472">Membrane</keyword>
<reference evidence="2 3" key="1">
    <citation type="submission" date="2022-03" db="EMBL/GenBank/DDBJ databases">
        <title>Streptomyces yunnanensis P86,complete genome.</title>
        <authorList>
            <person name="Chen S."/>
            <person name="Zhang Q."/>
        </authorList>
    </citation>
    <scope>NUCLEOTIDE SEQUENCE [LARGE SCALE GENOMIC DNA]</scope>
    <source>
        <strain evidence="2 3">P86</strain>
    </source>
</reference>
<sequence length="116" mass="12455">MAVKGRAEGERDPLALMPPLISTGVTLLGALVVGWLAFLTPVLFDHDSNRTRMAERYEVGLAVSACGLVVPLAMLVISWVLPWRRHHRGSRVAAAVLAPVSLGALYVLVLVLTFGL</sequence>
<keyword evidence="1" id="KW-0812">Transmembrane</keyword>
<dbReference type="RefSeq" id="WP_275308369.1">
    <property type="nucleotide sequence ID" value="NZ_CP095749.1"/>
</dbReference>
<gene>
    <name evidence="2" type="ORF">MOV08_19970</name>
</gene>
<dbReference type="Proteomes" id="UP001218629">
    <property type="component" value="Chromosome"/>
</dbReference>
<evidence type="ECO:0000313" key="2">
    <source>
        <dbReference type="EMBL" id="WEB41328.1"/>
    </source>
</evidence>
<name>A0ABY8A957_9ACTN</name>
<organism evidence="2 3">
    <name type="scientific">Streptomyces yunnanensis</name>
    <dbReference type="NCBI Taxonomy" id="156453"/>
    <lineage>
        <taxon>Bacteria</taxon>
        <taxon>Bacillati</taxon>
        <taxon>Actinomycetota</taxon>
        <taxon>Actinomycetes</taxon>
        <taxon>Kitasatosporales</taxon>
        <taxon>Streptomycetaceae</taxon>
        <taxon>Streptomyces</taxon>
    </lineage>
</organism>
<feature type="transmembrane region" description="Helical" evidence="1">
    <location>
        <begin position="93"/>
        <end position="114"/>
    </location>
</feature>
<protein>
    <recommendedName>
        <fullName evidence="4">DUF4190 domain-containing protein</fullName>
    </recommendedName>
</protein>
<proteinExistence type="predicted"/>
<evidence type="ECO:0008006" key="4">
    <source>
        <dbReference type="Google" id="ProtNLM"/>
    </source>
</evidence>
<evidence type="ECO:0000256" key="1">
    <source>
        <dbReference type="SAM" id="Phobius"/>
    </source>
</evidence>
<evidence type="ECO:0000313" key="3">
    <source>
        <dbReference type="Proteomes" id="UP001218629"/>
    </source>
</evidence>
<keyword evidence="3" id="KW-1185">Reference proteome</keyword>
<dbReference type="EMBL" id="CP095749">
    <property type="protein sequence ID" value="WEB41328.1"/>
    <property type="molecule type" value="Genomic_DNA"/>
</dbReference>
<feature type="transmembrane region" description="Helical" evidence="1">
    <location>
        <begin position="20"/>
        <end position="39"/>
    </location>
</feature>